<dbReference type="PROSITE" id="PS00738">
    <property type="entry name" value="ADOHCYASE_1"/>
    <property type="match status" value="1"/>
</dbReference>
<dbReference type="Gene3D" id="3.40.50.720">
    <property type="entry name" value="NAD(P)-binding Rossmann-like Domain"/>
    <property type="match status" value="1"/>
</dbReference>
<dbReference type="Gene3D" id="3.40.50.1480">
    <property type="entry name" value="Adenosylhomocysteinase-like"/>
    <property type="match status" value="1"/>
</dbReference>
<sequence length="382" mass="42062">MKNKTLTEYVPYKVKDLSLAEWGKKEIKLAEAEMPGLMALRAKLKKEKPLKGARIAGCLHMTIQTAVLIETLIDLGADVTWSSCNIFSTQDHAAAAVASIGVPVYAWKGMNEEEFNWCIEQTLFFGEKKEQLNMILDDGGDLTNMVLDQYPELVPGIRGLSEETTTGVHRLYERMKAGKLPLPAINVNDSVTKSKFDNKYGCKESAVDAIRRATDIMLAGKRVVVCGYGDVGKGTAASFRGAGAIVTITEIDPICALQASMDGYEVKKLNSVIKNADIVITATGNKDIVIEEHFKVMKDKTIVCNIGHFDNEIDMDWLNSNYGNTKSNIKPQVDIYTLENNSQVIILAEGRLVNLGCATGHPSFVMSNSFTNQTLAQIELWK</sequence>
<dbReference type="Pfam" id="PF05221">
    <property type="entry name" value="AdoHcyase"/>
    <property type="match status" value="2"/>
</dbReference>
<evidence type="ECO:0000256" key="3">
    <source>
        <dbReference type="ARBA" id="ARBA00022563"/>
    </source>
</evidence>
<dbReference type="SUPFAM" id="SSF52283">
    <property type="entry name" value="Formate/glycerate dehydrogenase catalytic domain-like"/>
    <property type="match status" value="1"/>
</dbReference>
<evidence type="ECO:0000256" key="4">
    <source>
        <dbReference type="ARBA" id="ARBA00022801"/>
    </source>
</evidence>
<dbReference type="SMART" id="SM00997">
    <property type="entry name" value="AdoHcyase_NAD"/>
    <property type="match status" value="1"/>
</dbReference>
<dbReference type="AlphaFoldDB" id="A0A382HGK3"/>
<evidence type="ECO:0000259" key="7">
    <source>
        <dbReference type="SMART" id="SM00997"/>
    </source>
</evidence>
<dbReference type="GO" id="GO:0004013">
    <property type="term" value="F:adenosylhomocysteinase activity"/>
    <property type="evidence" value="ECO:0007669"/>
    <property type="project" value="TreeGrafter"/>
</dbReference>
<evidence type="ECO:0000256" key="2">
    <source>
        <dbReference type="ARBA" id="ARBA00007122"/>
    </source>
</evidence>
<dbReference type="NCBIfam" id="TIGR00936">
    <property type="entry name" value="ahcY"/>
    <property type="match status" value="1"/>
</dbReference>
<gene>
    <name evidence="8" type="ORF">METZ01_LOCUS239274</name>
</gene>
<dbReference type="SUPFAM" id="SSF51735">
    <property type="entry name" value="NAD(P)-binding Rossmann-fold domains"/>
    <property type="match status" value="1"/>
</dbReference>
<comment type="pathway">
    <text evidence="6">Amino-acid biosynthesis.</text>
</comment>
<dbReference type="InterPro" id="IPR015878">
    <property type="entry name" value="Ado_hCys_hydrolase_NAD-bd"/>
</dbReference>
<feature type="domain" description="S-adenosyl-L-homocysteine hydrolase NAD binding" evidence="7">
    <location>
        <begin position="198"/>
        <end position="360"/>
    </location>
</feature>
<dbReference type="GO" id="GO:0005829">
    <property type="term" value="C:cytosol"/>
    <property type="evidence" value="ECO:0007669"/>
    <property type="project" value="TreeGrafter"/>
</dbReference>
<comment type="similarity">
    <text evidence="2">Belongs to the adenosylhomocysteinase family.</text>
</comment>
<dbReference type="GO" id="GO:0006730">
    <property type="term" value="P:one-carbon metabolic process"/>
    <property type="evidence" value="ECO:0007669"/>
    <property type="project" value="UniProtKB-KW"/>
</dbReference>
<organism evidence="8">
    <name type="scientific">marine metagenome</name>
    <dbReference type="NCBI Taxonomy" id="408172"/>
    <lineage>
        <taxon>unclassified sequences</taxon>
        <taxon>metagenomes</taxon>
        <taxon>ecological metagenomes</taxon>
    </lineage>
</organism>
<evidence type="ECO:0000313" key="8">
    <source>
        <dbReference type="EMBL" id="SVB86420.1"/>
    </source>
</evidence>
<protein>
    <recommendedName>
        <fullName evidence="7">S-adenosyl-L-homocysteine hydrolase NAD binding domain-containing protein</fullName>
    </recommendedName>
</protein>
<dbReference type="PANTHER" id="PTHR23420:SF0">
    <property type="entry name" value="ADENOSYLHOMOCYSTEINASE"/>
    <property type="match status" value="1"/>
</dbReference>
<dbReference type="PROSITE" id="PS00739">
    <property type="entry name" value="ADOHCYASE_2"/>
    <property type="match status" value="1"/>
</dbReference>
<dbReference type="SMART" id="SM00996">
    <property type="entry name" value="AdoHcyase"/>
    <property type="match status" value="1"/>
</dbReference>
<dbReference type="InterPro" id="IPR042172">
    <property type="entry name" value="Adenosylhomocyst_ase-like_sf"/>
</dbReference>
<accession>A0A382HGK3</accession>
<dbReference type="FunFam" id="3.40.50.1480:FF:000004">
    <property type="entry name" value="Adenosylhomocysteinase"/>
    <property type="match status" value="1"/>
</dbReference>
<dbReference type="InterPro" id="IPR000043">
    <property type="entry name" value="Adenosylhomocysteinase-like"/>
</dbReference>
<dbReference type="GO" id="GO:0033353">
    <property type="term" value="P:S-adenosylmethionine cycle"/>
    <property type="evidence" value="ECO:0007669"/>
    <property type="project" value="TreeGrafter"/>
</dbReference>
<evidence type="ECO:0000256" key="5">
    <source>
        <dbReference type="ARBA" id="ARBA00023027"/>
    </source>
</evidence>
<keyword evidence="4" id="KW-0378">Hydrolase</keyword>
<comment type="cofactor">
    <cofactor evidence="1">
        <name>NAD(+)</name>
        <dbReference type="ChEBI" id="CHEBI:57540"/>
    </cofactor>
</comment>
<dbReference type="PIRSF" id="PIRSF001109">
    <property type="entry name" value="Ad_hcy_hydrolase"/>
    <property type="match status" value="1"/>
</dbReference>
<keyword evidence="3" id="KW-0554">One-carbon metabolism</keyword>
<reference evidence="8" key="1">
    <citation type="submission" date="2018-05" db="EMBL/GenBank/DDBJ databases">
        <authorList>
            <person name="Lanie J.A."/>
            <person name="Ng W.-L."/>
            <person name="Kazmierczak K.M."/>
            <person name="Andrzejewski T.M."/>
            <person name="Davidsen T.M."/>
            <person name="Wayne K.J."/>
            <person name="Tettelin H."/>
            <person name="Glass J.I."/>
            <person name="Rusch D."/>
            <person name="Podicherti R."/>
            <person name="Tsui H.-C.T."/>
            <person name="Winkler M.E."/>
        </authorList>
    </citation>
    <scope>NUCLEOTIDE SEQUENCE</scope>
</reference>
<dbReference type="EMBL" id="UINC01061153">
    <property type="protein sequence ID" value="SVB86420.1"/>
    <property type="molecule type" value="Genomic_DNA"/>
</dbReference>
<dbReference type="CDD" id="cd00401">
    <property type="entry name" value="SAHH"/>
    <property type="match status" value="1"/>
</dbReference>
<keyword evidence="5" id="KW-0520">NAD</keyword>
<name>A0A382HGK3_9ZZZZ</name>
<evidence type="ECO:0000256" key="6">
    <source>
        <dbReference type="ARBA" id="ARBA00029440"/>
    </source>
</evidence>
<dbReference type="PANTHER" id="PTHR23420">
    <property type="entry name" value="ADENOSYLHOMOCYSTEINASE"/>
    <property type="match status" value="1"/>
</dbReference>
<dbReference type="InterPro" id="IPR020082">
    <property type="entry name" value="S-Ado-L-homoCys_hydrolase_CS"/>
</dbReference>
<dbReference type="InterPro" id="IPR036291">
    <property type="entry name" value="NAD(P)-bd_dom_sf"/>
</dbReference>
<proteinExistence type="inferred from homology"/>
<feature type="non-terminal residue" evidence="8">
    <location>
        <position position="382"/>
    </location>
</feature>
<dbReference type="FunFam" id="3.40.50.720:FF:000004">
    <property type="entry name" value="Adenosylhomocysteinase"/>
    <property type="match status" value="1"/>
</dbReference>
<dbReference type="Pfam" id="PF00670">
    <property type="entry name" value="AdoHcyase_NAD"/>
    <property type="match status" value="1"/>
</dbReference>
<dbReference type="NCBIfam" id="NF004005">
    <property type="entry name" value="PRK05476.2-3"/>
    <property type="match status" value="1"/>
</dbReference>
<evidence type="ECO:0000256" key="1">
    <source>
        <dbReference type="ARBA" id="ARBA00001911"/>
    </source>
</evidence>